<proteinExistence type="inferred from homology"/>
<reference evidence="7" key="1">
    <citation type="submission" date="2017-02" db="UniProtKB">
        <authorList>
            <consortium name="WormBaseParasite"/>
        </authorList>
    </citation>
    <scope>IDENTIFICATION</scope>
</reference>
<dbReference type="Pfam" id="PF01199">
    <property type="entry name" value="Ribosomal_L34e"/>
    <property type="match status" value="1"/>
</dbReference>
<dbReference type="GO" id="GO:0005840">
    <property type="term" value="C:ribosome"/>
    <property type="evidence" value="ECO:0007669"/>
    <property type="project" value="UniProtKB-KW"/>
</dbReference>
<evidence type="ECO:0000256" key="1">
    <source>
        <dbReference type="ARBA" id="ARBA00009875"/>
    </source>
</evidence>
<protein>
    <recommendedName>
        <fullName evidence="4">Large ribosomal subunit protein eL34</fullName>
    </recommendedName>
    <alternativeName>
        <fullName evidence="5">60S ribosomal protein L34</fullName>
    </alternativeName>
</protein>
<keyword evidence="6" id="KW-1185">Reference proteome</keyword>
<organism evidence="6 7">
    <name type="scientific">Parastrongyloides trichosuri</name>
    <name type="common">Possum-specific nematode worm</name>
    <dbReference type="NCBI Taxonomy" id="131310"/>
    <lineage>
        <taxon>Eukaryota</taxon>
        <taxon>Metazoa</taxon>
        <taxon>Ecdysozoa</taxon>
        <taxon>Nematoda</taxon>
        <taxon>Chromadorea</taxon>
        <taxon>Rhabditida</taxon>
        <taxon>Tylenchina</taxon>
        <taxon>Panagrolaimomorpha</taxon>
        <taxon>Strongyloidoidea</taxon>
        <taxon>Strongyloididae</taxon>
        <taxon>Parastrongyloides</taxon>
    </lineage>
</organism>
<dbReference type="GO" id="GO:0003735">
    <property type="term" value="F:structural constituent of ribosome"/>
    <property type="evidence" value="ECO:0007669"/>
    <property type="project" value="InterPro"/>
</dbReference>
<accession>A0A0N5A462</accession>
<evidence type="ECO:0000256" key="2">
    <source>
        <dbReference type="ARBA" id="ARBA00022980"/>
    </source>
</evidence>
<keyword evidence="2" id="KW-0689">Ribosomal protein</keyword>
<evidence type="ECO:0000256" key="5">
    <source>
        <dbReference type="ARBA" id="ARBA00035333"/>
    </source>
</evidence>
<dbReference type="STRING" id="131310.A0A0N5A462"/>
<evidence type="ECO:0000256" key="4">
    <source>
        <dbReference type="ARBA" id="ARBA00035227"/>
    </source>
</evidence>
<sequence>MVQRLTYKRRHSYNTKSNKVRQFRTPGGRLALQYRKKVGTLPKCADTGVPLKGIKIVRPSKLSKLSKRKKRVSRAYGGNLSANAVRERILRAFLVEEQKIVASVLNAKEGVKK</sequence>
<dbReference type="PROSITE" id="PS01145">
    <property type="entry name" value="RIBOSOMAL_L34E"/>
    <property type="match status" value="1"/>
</dbReference>
<evidence type="ECO:0000313" key="6">
    <source>
        <dbReference type="Proteomes" id="UP000038045"/>
    </source>
</evidence>
<dbReference type="PRINTS" id="PR01250">
    <property type="entry name" value="RIBOSOMALL34"/>
</dbReference>
<dbReference type="Gene3D" id="6.20.370.70">
    <property type="match status" value="1"/>
</dbReference>
<comment type="similarity">
    <text evidence="1">Belongs to the eukaryotic ribosomal protein eL34 family.</text>
</comment>
<name>A0A0N5A462_PARTI</name>
<keyword evidence="3" id="KW-0687">Ribonucleoprotein</keyword>
<dbReference type="AlphaFoldDB" id="A0A0N5A462"/>
<dbReference type="GO" id="GO:0006412">
    <property type="term" value="P:translation"/>
    <property type="evidence" value="ECO:0007669"/>
    <property type="project" value="InterPro"/>
</dbReference>
<dbReference type="InterPro" id="IPR018065">
    <property type="entry name" value="Ribosomal_eL34_CS"/>
</dbReference>
<dbReference type="Proteomes" id="UP000038045">
    <property type="component" value="Unplaced"/>
</dbReference>
<dbReference type="WBParaSite" id="PTRK_0001641200.1">
    <property type="protein sequence ID" value="PTRK_0001641200.1"/>
    <property type="gene ID" value="PTRK_0001641200"/>
</dbReference>
<evidence type="ECO:0000256" key="3">
    <source>
        <dbReference type="ARBA" id="ARBA00023274"/>
    </source>
</evidence>
<dbReference type="Gene3D" id="6.20.340.10">
    <property type="match status" value="1"/>
</dbReference>
<evidence type="ECO:0000313" key="7">
    <source>
        <dbReference type="WBParaSite" id="PTRK_0001641200.1"/>
    </source>
</evidence>
<dbReference type="InterPro" id="IPR038562">
    <property type="entry name" value="Ribosomal_eL34_C_sf"/>
</dbReference>
<dbReference type="PANTHER" id="PTHR46595">
    <property type="entry name" value="60S RIBOSOMAL PROTEIN L34"/>
    <property type="match status" value="1"/>
</dbReference>
<dbReference type="InterPro" id="IPR008195">
    <property type="entry name" value="Ribosomal_eL34"/>
</dbReference>
<dbReference type="GO" id="GO:1990904">
    <property type="term" value="C:ribonucleoprotein complex"/>
    <property type="evidence" value="ECO:0007669"/>
    <property type="project" value="UniProtKB-KW"/>
</dbReference>